<protein>
    <submittedName>
        <fullName evidence="1">Uncharacterized protein</fullName>
    </submittedName>
</protein>
<sequence>MITVSNLPTKYYLKALDPRHALLVQGKVFLCQQSPWDWLATVTQSPKAREAFVVEPVEEIYFASKGNLRYAHERS</sequence>
<dbReference type="EMBL" id="HE611333">
    <property type="protein sequence ID" value="CCL97944.1"/>
    <property type="molecule type" value="Genomic_DNA"/>
</dbReference>
<proteinExistence type="predicted"/>
<dbReference type="RefSeq" id="YP_006659986.1">
    <property type="nucleotide sequence ID" value="NC_017971.2"/>
</dbReference>
<reference evidence="1 2" key="1">
    <citation type="journal article" date="2012" name="PLoS ONE">
        <title>Genomic Analysis of Pseudomonas putida Phage tf with Localized Single-Strand DNA Interruptions.</title>
        <authorList>
            <person name="Glukhov A.S."/>
            <person name="Krutilina A.I."/>
            <person name="Shlyapnikov M.G."/>
            <person name="Severinov K."/>
            <person name="Lavysh D."/>
            <person name="Kochetkov V.V."/>
            <person name="McGrath J.W."/>
            <person name="de Leeuwe C."/>
            <person name="Shaburova O.V."/>
            <person name="Krylov V.N."/>
            <person name="Akulenko N.V."/>
            <person name="Kulakov L.A."/>
        </authorList>
    </citation>
    <scope>NUCLEOTIDE SEQUENCE [LARGE SCALE GENOMIC DNA]</scope>
</reference>
<evidence type="ECO:0000313" key="2">
    <source>
        <dbReference type="Proteomes" id="UP000002867"/>
    </source>
</evidence>
<accession>J7RUM6</accession>
<evidence type="ECO:0000313" key="1">
    <source>
        <dbReference type="EMBL" id="CCL97944.1"/>
    </source>
</evidence>
<organism evidence="1 2">
    <name type="scientific">Pseudomonas phage tf</name>
    <dbReference type="NCBI Taxonomy" id="1114179"/>
    <lineage>
        <taxon>Viruses</taxon>
        <taxon>Duplodnaviria</taxon>
        <taxon>Heunggongvirae</taxon>
        <taxon>Uroviricota</taxon>
        <taxon>Caudoviricetes</taxon>
        <taxon>Krylovvirus</taxon>
        <taxon>Krylovvirus tf</taxon>
    </lineage>
</organism>
<dbReference type="KEGG" id="vg:13538761"/>
<gene>
    <name evidence="1" type="ORF">tf_48</name>
</gene>
<dbReference type="Proteomes" id="UP000002867">
    <property type="component" value="Segment"/>
</dbReference>
<dbReference type="GeneID" id="13538761"/>
<dbReference type="OrthoDB" id="40094at10239"/>
<name>J7RUM6_9CAUD</name>
<keyword evidence="2" id="KW-1185">Reference proteome</keyword>